<dbReference type="PANTHER" id="PTHR31270">
    <property type="entry name" value="GLUTAMINYL-PEPTIDE CYCLOTRANSFERASE"/>
    <property type="match status" value="1"/>
</dbReference>
<accession>A0A652YTJ4</accession>
<gene>
    <name evidence="1" type="ORF">FNL38_102563</name>
</gene>
<protein>
    <submittedName>
        <fullName evidence="1">Glutamine cyclotransferase</fullName>
    </submittedName>
</protein>
<organism evidence="1">
    <name type="scientific">Nocardia globerula</name>
    <dbReference type="NCBI Taxonomy" id="1818"/>
    <lineage>
        <taxon>Bacteria</taxon>
        <taxon>Bacillati</taxon>
        <taxon>Actinomycetota</taxon>
        <taxon>Actinomycetes</taxon>
        <taxon>Mycobacteriales</taxon>
        <taxon>Nocardiaceae</taxon>
        <taxon>Nocardia</taxon>
    </lineage>
</organism>
<dbReference type="PANTHER" id="PTHR31270:SF1">
    <property type="entry name" value="GLUTAMINYL-PEPTIDE CYCLOTRANSFERASE"/>
    <property type="match status" value="1"/>
</dbReference>
<evidence type="ECO:0000313" key="1">
    <source>
        <dbReference type="EMBL" id="TYQ06428.1"/>
    </source>
</evidence>
<proteinExistence type="predicted"/>
<dbReference type="InterPro" id="IPR007788">
    <property type="entry name" value="QCT"/>
</dbReference>
<reference evidence="1" key="1">
    <citation type="submission" date="2019-07" db="EMBL/GenBank/DDBJ databases">
        <title>Genomic Encyclopedia of Type Strains, Phase IV (KMG-IV): sequencing the most valuable type-strain genomes for metagenomic binning, comparative biology and taxonomic classification.</title>
        <authorList>
            <person name="Goeker M."/>
        </authorList>
    </citation>
    <scope>NUCLEOTIDE SEQUENCE</scope>
    <source>
        <strain evidence="1">DSM 44596</strain>
    </source>
</reference>
<comment type="caution">
    <text evidence="1">The sequence shown here is derived from an EMBL/GenBank/DDBJ whole genome shotgun (WGS) entry which is preliminary data.</text>
</comment>
<dbReference type="SUPFAM" id="SSF63825">
    <property type="entry name" value="YWTD domain"/>
    <property type="match status" value="1"/>
</dbReference>
<dbReference type="PROSITE" id="PS51257">
    <property type="entry name" value="PROKAR_LIPOPROTEIN"/>
    <property type="match status" value="1"/>
</dbReference>
<name>A0A652YTJ4_NOCGL</name>
<dbReference type="Pfam" id="PF05096">
    <property type="entry name" value="Glu_cyclase_2"/>
    <property type="match status" value="1"/>
</dbReference>
<keyword evidence="1" id="KW-0808">Transferase</keyword>
<dbReference type="EMBL" id="VNIQ01000002">
    <property type="protein sequence ID" value="TYQ06428.1"/>
    <property type="molecule type" value="Genomic_DNA"/>
</dbReference>
<dbReference type="GO" id="GO:0016603">
    <property type="term" value="F:glutaminyl-peptide cyclotransferase activity"/>
    <property type="evidence" value="ECO:0007669"/>
    <property type="project" value="InterPro"/>
</dbReference>
<sequence>MSRSRAGFISIASALAVITSGVAGCSTTDEGTPDSGADNSPRQLSAEVIEVYDHDGGAFTQGLEIDGDRLYESTGRVGESWVRSTQFDGTPVSGPDIARAELPPPLFGEGITVIGDDLWQLTWKNGVAIVRDKDTLTERGRFPLTTEGWGICAFENQLVTSDGTSTLMFRDPDTFAVTDSVEVTRGGQPVADLNELECADDGTIYANVWQTDTIVAIDPADGHVSGVIDASPLRSRLDTNGSANPVDVLNGIAQIPGNDRFLLTGKYWPQIFEVRFVE</sequence>
<dbReference type="AlphaFoldDB" id="A0A652YTJ4"/>